<dbReference type="Pfam" id="PF08822">
    <property type="entry name" value="DUF1804"/>
    <property type="match status" value="1"/>
</dbReference>
<accession>A0A1A9RTT4</accession>
<dbReference type="RefSeq" id="WP_064105047.1">
    <property type="nucleotide sequence ID" value="NZ_LXSH01000007.1"/>
</dbReference>
<protein>
    <submittedName>
        <fullName evidence="1">DNA-binding protein</fullName>
    </submittedName>
</protein>
<sequence length="166" mass="18329">MAHPKETRDRLRQLYVSGNQTLETAAMMCGTTQATARRWREQARERGDDWDKMRAAYTLAGGSIEELGRATMAGFLQQYSSTMELLQQDGDLGPAEKVKLLASLADAYNKTVAANARILPETSKLATALEVVELLVQFVSEKHPKQLGALAEVLEPFGAEVEKRFG</sequence>
<proteinExistence type="predicted"/>
<dbReference type="EMBL" id="LXSH01000007">
    <property type="protein sequence ID" value="OAM24899.1"/>
    <property type="molecule type" value="Genomic_DNA"/>
</dbReference>
<keyword evidence="1" id="KW-0238">DNA-binding</keyword>
<evidence type="ECO:0000313" key="2">
    <source>
        <dbReference type="Proteomes" id="UP000078103"/>
    </source>
</evidence>
<dbReference type="GO" id="GO:0003677">
    <property type="term" value="F:DNA binding"/>
    <property type="evidence" value="ECO:0007669"/>
    <property type="project" value="UniProtKB-KW"/>
</dbReference>
<evidence type="ECO:0000313" key="1">
    <source>
        <dbReference type="EMBL" id="OAM24899.1"/>
    </source>
</evidence>
<reference evidence="2" key="1">
    <citation type="submission" date="2016-05" db="EMBL/GenBank/DDBJ databases">
        <title>Draft genome of Corynebacterium afermentans subsp. afermentans LCDC 88199T.</title>
        <authorList>
            <person name="Bernier A.-M."/>
            <person name="Bernard K."/>
        </authorList>
    </citation>
    <scope>NUCLEOTIDE SEQUENCE [LARGE SCALE GENOMIC DNA]</scope>
    <source>
        <strain evidence="2">NML120819</strain>
    </source>
</reference>
<comment type="caution">
    <text evidence="1">The sequence shown here is derived from an EMBL/GenBank/DDBJ whole genome shotgun (WGS) entry which is preliminary data.</text>
</comment>
<dbReference type="InterPro" id="IPR014926">
    <property type="entry name" value="Phage_D3112_Orf24"/>
</dbReference>
<dbReference type="AlphaFoldDB" id="A0A1A9RTT4"/>
<gene>
    <name evidence="1" type="ORF">A7P89_01290</name>
</gene>
<organism evidence="1 2">
    <name type="scientific">Eikenella corrodens</name>
    <dbReference type="NCBI Taxonomy" id="539"/>
    <lineage>
        <taxon>Bacteria</taxon>
        <taxon>Pseudomonadati</taxon>
        <taxon>Pseudomonadota</taxon>
        <taxon>Betaproteobacteria</taxon>
        <taxon>Neisseriales</taxon>
        <taxon>Neisseriaceae</taxon>
        <taxon>Eikenella</taxon>
    </lineage>
</organism>
<name>A0A1A9RTT4_EIKCO</name>
<dbReference type="Proteomes" id="UP000078103">
    <property type="component" value="Unassembled WGS sequence"/>
</dbReference>